<dbReference type="AlphaFoldDB" id="A0A0H4TA92"/>
<keyword evidence="5 6" id="KW-0687">Ribonucleoprotein</keyword>
<dbReference type="GO" id="GO:0005840">
    <property type="term" value="C:ribosome"/>
    <property type="evidence" value="ECO:0007669"/>
    <property type="project" value="UniProtKB-KW"/>
</dbReference>
<dbReference type="HAMAP" id="MF_01369_B">
    <property type="entry name" value="Ribosomal_uL23_B"/>
    <property type="match status" value="1"/>
</dbReference>
<evidence type="ECO:0000256" key="2">
    <source>
        <dbReference type="ARBA" id="ARBA00022730"/>
    </source>
</evidence>
<dbReference type="GO" id="GO:1990904">
    <property type="term" value="C:ribonucleoprotein complex"/>
    <property type="evidence" value="ECO:0007669"/>
    <property type="project" value="UniProtKB-KW"/>
</dbReference>
<comment type="function">
    <text evidence="6">One of the early assembly proteins it binds 23S rRNA. One of the proteins that surrounds the polypeptide exit tunnel on the outside of the ribosome. Forms the main docking site for trigger factor binding to the ribosome.</text>
</comment>
<reference evidence="8" key="1">
    <citation type="journal article" date="2015" name="ISME J.">
        <title>Aquifer environment selects for microbial species cohorts in sediment and groundwater.</title>
        <authorList>
            <person name="Hug L.A."/>
            <person name="Thomas B.C."/>
            <person name="Brown C.T."/>
            <person name="Frischkorn K.R."/>
            <person name="Williams K.H."/>
            <person name="Tringe S.G."/>
            <person name="Banfield J.F."/>
        </authorList>
    </citation>
    <scope>NUCLEOTIDE SEQUENCE</scope>
</reference>
<dbReference type="InterPro" id="IPR012678">
    <property type="entry name" value="Ribosomal_uL23/eL15/eS24_sf"/>
</dbReference>
<name>A0A0H4TA92_9BACT</name>
<dbReference type="PANTHER" id="PTHR11620">
    <property type="entry name" value="60S RIBOSOMAL PROTEIN L23A"/>
    <property type="match status" value="1"/>
</dbReference>
<evidence type="ECO:0000256" key="6">
    <source>
        <dbReference type="HAMAP-Rule" id="MF_01369"/>
    </source>
</evidence>
<keyword evidence="4 6" id="KW-0689">Ribosomal protein</keyword>
<protein>
    <recommendedName>
        <fullName evidence="6">Large ribosomal subunit protein uL23</fullName>
    </recommendedName>
</protein>
<dbReference type="SUPFAM" id="SSF54189">
    <property type="entry name" value="Ribosomal proteins S24e, L23 and L15e"/>
    <property type="match status" value="1"/>
</dbReference>
<evidence type="ECO:0000256" key="3">
    <source>
        <dbReference type="ARBA" id="ARBA00022884"/>
    </source>
</evidence>
<dbReference type="InterPro" id="IPR013025">
    <property type="entry name" value="Ribosomal_uL23-like"/>
</dbReference>
<comment type="similarity">
    <text evidence="1 6 7">Belongs to the universal ribosomal protein uL23 family.</text>
</comment>
<dbReference type="GO" id="GO:0003735">
    <property type="term" value="F:structural constituent of ribosome"/>
    <property type="evidence" value="ECO:0007669"/>
    <property type="project" value="InterPro"/>
</dbReference>
<keyword evidence="2 6" id="KW-0699">rRNA-binding</keyword>
<dbReference type="InterPro" id="IPR012677">
    <property type="entry name" value="Nucleotide-bd_a/b_plait_sf"/>
</dbReference>
<dbReference type="NCBIfam" id="NF004363">
    <property type="entry name" value="PRK05738.2-4"/>
    <property type="match status" value="1"/>
</dbReference>
<evidence type="ECO:0000313" key="8">
    <source>
        <dbReference type="EMBL" id="AKQ03740.1"/>
    </source>
</evidence>
<dbReference type="GO" id="GO:0019843">
    <property type="term" value="F:rRNA binding"/>
    <property type="evidence" value="ECO:0007669"/>
    <property type="project" value="UniProtKB-UniRule"/>
</dbReference>
<gene>
    <name evidence="6 8" type="primary">rplW</name>
</gene>
<organism evidence="8">
    <name type="scientific">uncultured Ignavibacteria bacterium Rifle_16ft_4_minimus_38491</name>
    <dbReference type="NCBI Taxonomy" id="1665105"/>
    <lineage>
        <taxon>Bacteria</taxon>
        <taxon>Pseudomonadati</taxon>
        <taxon>Ignavibacteriota</taxon>
        <taxon>Ignavibacteria</taxon>
        <taxon>environmental samples</taxon>
    </lineage>
</organism>
<comment type="subunit">
    <text evidence="6">Part of the 50S ribosomal subunit. Contacts protein L29, and trigger factor when it is bound to the ribosome.</text>
</comment>
<sequence>MKEILIQPLITEKMTNITADQGKYGFLVNNESNKIEIAKAIEKKFNVHVLKVRTINHPGKMKTQFRKGGRFVGRTASYKKAIVTLKKGETIGLFEQV</sequence>
<dbReference type="Gene3D" id="3.30.70.330">
    <property type="match status" value="1"/>
</dbReference>
<dbReference type="PROSITE" id="PS00050">
    <property type="entry name" value="RIBOSOMAL_L23"/>
    <property type="match status" value="1"/>
</dbReference>
<evidence type="ECO:0000256" key="7">
    <source>
        <dbReference type="RuleBase" id="RU003934"/>
    </source>
</evidence>
<dbReference type="Pfam" id="PF00276">
    <property type="entry name" value="Ribosomal_L23"/>
    <property type="match status" value="1"/>
</dbReference>
<dbReference type="EMBL" id="KT007020">
    <property type="protein sequence ID" value="AKQ03740.1"/>
    <property type="molecule type" value="Genomic_DNA"/>
</dbReference>
<accession>A0A0H4TA92</accession>
<keyword evidence="3 6" id="KW-0694">RNA-binding</keyword>
<evidence type="ECO:0000256" key="1">
    <source>
        <dbReference type="ARBA" id="ARBA00006700"/>
    </source>
</evidence>
<evidence type="ECO:0000256" key="4">
    <source>
        <dbReference type="ARBA" id="ARBA00022980"/>
    </source>
</evidence>
<evidence type="ECO:0000256" key="5">
    <source>
        <dbReference type="ARBA" id="ARBA00023274"/>
    </source>
</evidence>
<proteinExistence type="inferred from homology"/>
<dbReference type="GO" id="GO:0006412">
    <property type="term" value="P:translation"/>
    <property type="evidence" value="ECO:0007669"/>
    <property type="project" value="UniProtKB-UniRule"/>
</dbReference>
<dbReference type="InterPro" id="IPR001014">
    <property type="entry name" value="Ribosomal_uL23_CS"/>
</dbReference>